<evidence type="ECO:0000313" key="3">
    <source>
        <dbReference type="Proteomes" id="UP001500618"/>
    </source>
</evidence>
<gene>
    <name evidence="2" type="ORF">GCM10009765_21570</name>
</gene>
<sequence length="130" mass="13884">MTAQTELSSRRAWTAIGRAGGRHRLLLIATCVALVLAAVGDEATGYDGPGPFIYPAVAVLVALVPWRFTPLLAAAMSIFFIYGGLAAGEFAVRLLQPYHTLDFAAGWLQMLSFVAAAIFAVAAVVYARRR</sequence>
<evidence type="ECO:0000256" key="1">
    <source>
        <dbReference type="SAM" id="Phobius"/>
    </source>
</evidence>
<proteinExistence type="predicted"/>
<feature type="transmembrane region" description="Helical" evidence="1">
    <location>
        <begin position="50"/>
        <end position="66"/>
    </location>
</feature>
<reference evidence="2 3" key="1">
    <citation type="journal article" date="2019" name="Int. J. Syst. Evol. Microbiol.">
        <title>The Global Catalogue of Microorganisms (GCM) 10K type strain sequencing project: providing services to taxonomists for standard genome sequencing and annotation.</title>
        <authorList>
            <consortium name="The Broad Institute Genomics Platform"/>
            <consortium name="The Broad Institute Genome Sequencing Center for Infectious Disease"/>
            <person name="Wu L."/>
            <person name="Ma J."/>
        </authorList>
    </citation>
    <scope>NUCLEOTIDE SEQUENCE [LARGE SCALE GENOMIC DNA]</scope>
    <source>
        <strain evidence="2 3">JCM 14718</strain>
    </source>
</reference>
<keyword evidence="3" id="KW-1185">Reference proteome</keyword>
<accession>A0ABN2GJ03</accession>
<evidence type="ECO:0000313" key="2">
    <source>
        <dbReference type="EMBL" id="GAA1671856.1"/>
    </source>
</evidence>
<keyword evidence="1" id="KW-0472">Membrane</keyword>
<comment type="caution">
    <text evidence="2">The sequence shown here is derived from an EMBL/GenBank/DDBJ whole genome shotgun (WGS) entry which is preliminary data.</text>
</comment>
<name>A0ABN2GJ03_9ACTN</name>
<keyword evidence="1" id="KW-1133">Transmembrane helix</keyword>
<organism evidence="2 3">
    <name type="scientific">Fodinicola feengrottensis</name>
    <dbReference type="NCBI Taxonomy" id="435914"/>
    <lineage>
        <taxon>Bacteria</taxon>
        <taxon>Bacillati</taxon>
        <taxon>Actinomycetota</taxon>
        <taxon>Actinomycetes</taxon>
        <taxon>Mycobacteriales</taxon>
        <taxon>Fodinicola</taxon>
    </lineage>
</organism>
<feature type="transmembrane region" description="Helical" evidence="1">
    <location>
        <begin position="107"/>
        <end position="127"/>
    </location>
</feature>
<dbReference type="Proteomes" id="UP001500618">
    <property type="component" value="Unassembled WGS sequence"/>
</dbReference>
<keyword evidence="1" id="KW-0812">Transmembrane</keyword>
<dbReference type="EMBL" id="BAAANY010000008">
    <property type="protein sequence ID" value="GAA1671856.1"/>
    <property type="molecule type" value="Genomic_DNA"/>
</dbReference>
<dbReference type="RefSeq" id="WP_344309447.1">
    <property type="nucleotide sequence ID" value="NZ_BAAANY010000008.1"/>
</dbReference>
<protein>
    <submittedName>
        <fullName evidence="2">Uncharacterized protein</fullName>
    </submittedName>
</protein>
<feature type="transmembrane region" description="Helical" evidence="1">
    <location>
        <begin position="73"/>
        <end position="95"/>
    </location>
</feature>